<evidence type="ECO:0000256" key="1">
    <source>
        <dbReference type="ARBA" id="ARBA00013247"/>
    </source>
</evidence>
<keyword evidence="10" id="KW-1185">Reference proteome</keyword>
<keyword evidence="4 9" id="KW-0418">Kinase</keyword>
<reference evidence="9 10" key="1">
    <citation type="submission" date="2014-05" db="EMBL/GenBank/DDBJ databases">
        <title>De novo Genome Sequence of Spirocheata sp.</title>
        <authorList>
            <person name="Shivani Y."/>
            <person name="Subhash Y."/>
            <person name="Tushar L."/>
            <person name="Sasikala C."/>
            <person name="Ramana C.V."/>
        </authorList>
    </citation>
    <scope>NUCLEOTIDE SEQUENCE [LARGE SCALE GENOMIC DNA]</scope>
    <source>
        <strain evidence="9 10">JC230</strain>
    </source>
</reference>
<dbReference type="RefSeq" id="WP_037548706.1">
    <property type="nucleotide sequence ID" value="NZ_JNUP01000066.1"/>
</dbReference>
<dbReference type="PANTHER" id="PTHR10210:SF32">
    <property type="entry name" value="RIBOSE-PHOSPHATE PYROPHOSPHOKINASE 2"/>
    <property type="match status" value="1"/>
</dbReference>
<comment type="catalytic activity">
    <reaction evidence="6">
        <text>D-ribose 5-phosphate + ATP = 5-phospho-alpha-D-ribose 1-diphosphate + AMP + H(+)</text>
        <dbReference type="Rhea" id="RHEA:15609"/>
        <dbReference type="ChEBI" id="CHEBI:15378"/>
        <dbReference type="ChEBI" id="CHEBI:30616"/>
        <dbReference type="ChEBI" id="CHEBI:58017"/>
        <dbReference type="ChEBI" id="CHEBI:78346"/>
        <dbReference type="ChEBI" id="CHEBI:456215"/>
        <dbReference type="EC" id="2.7.6.1"/>
    </reaction>
</comment>
<evidence type="ECO:0000256" key="7">
    <source>
        <dbReference type="RuleBase" id="RU004324"/>
    </source>
</evidence>
<evidence type="ECO:0000313" key="9">
    <source>
        <dbReference type="EMBL" id="KGE71462.1"/>
    </source>
</evidence>
<protein>
    <recommendedName>
        <fullName evidence="1">ribose-phosphate diphosphokinase</fullName>
        <ecNumber evidence="1">2.7.6.1</ecNumber>
    </recommendedName>
</protein>
<comment type="similarity">
    <text evidence="7">Belongs to the ribose-phosphate pyrophosphokinase family.</text>
</comment>
<evidence type="ECO:0000256" key="3">
    <source>
        <dbReference type="ARBA" id="ARBA00022741"/>
    </source>
</evidence>
<dbReference type="Gene3D" id="3.40.50.2020">
    <property type="match status" value="2"/>
</dbReference>
<dbReference type="STRING" id="1480694.DC28_11850"/>
<evidence type="ECO:0000256" key="6">
    <source>
        <dbReference type="ARBA" id="ARBA00049535"/>
    </source>
</evidence>
<dbReference type="GO" id="GO:0005524">
    <property type="term" value="F:ATP binding"/>
    <property type="evidence" value="ECO:0007669"/>
    <property type="project" value="UniProtKB-KW"/>
</dbReference>
<sequence length="388" mass="44416">MDNLIIVGNIADNPFVADIAQHLSQSMHYSDLISLKSFLNNEFCPRFIVDEDSWENIGDKLAGRTVLIVSSTQFMYSRDELAMRNFLIARAAKDNGAERVFLLEPDLFYSAQDRGPRQEHGFTEFERPDRDYKKFDGQPFSARLYADLLKESGVDEVITVHNHSSSVKRLFMERFSGHFHNLQPGDVFANYIKESDIVDHQDLILCAPDKGALSFVREVHEQLHRPEVPVVIMQKERTGERQIIMNLDPASDIALEDVAGRQVVVIDDMVRTGNTIVECCRKLRQAGASRVVFFVTHFYSSQEGRIKLNDPSIDEIVTTSTIPQILNRDMQGRLRHKMVVLRIARWMSSFLHMQIGAEHQPLPRPLYVEDMSSKNPRWKGGRPGPLFD</sequence>
<dbReference type="AlphaFoldDB" id="A0A098QY90"/>
<keyword evidence="2" id="KW-0808">Transferase</keyword>
<keyword evidence="3" id="KW-0547">Nucleotide-binding</keyword>
<organism evidence="9 10">
    <name type="scientific">Spirochaeta lutea</name>
    <dbReference type="NCBI Taxonomy" id="1480694"/>
    <lineage>
        <taxon>Bacteria</taxon>
        <taxon>Pseudomonadati</taxon>
        <taxon>Spirochaetota</taxon>
        <taxon>Spirochaetia</taxon>
        <taxon>Spirochaetales</taxon>
        <taxon>Spirochaetaceae</taxon>
        <taxon>Spirochaeta</taxon>
    </lineage>
</organism>
<name>A0A098QY90_9SPIO</name>
<dbReference type="CDD" id="cd06223">
    <property type="entry name" value="PRTases_typeI"/>
    <property type="match status" value="1"/>
</dbReference>
<dbReference type="SUPFAM" id="SSF53271">
    <property type="entry name" value="PRTase-like"/>
    <property type="match status" value="2"/>
</dbReference>
<evidence type="ECO:0000313" key="10">
    <source>
        <dbReference type="Proteomes" id="UP000029692"/>
    </source>
</evidence>
<dbReference type="GO" id="GO:0006015">
    <property type="term" value="P:5-phosphoribose 1-diphosphate biosynthetic process"/>
    <property type="evidence" value="ECO:0007669"/>
    <property type="project" value="TreeGrafter"/>
</dbReference>
<gene>
    <name evidence="9" type="ORF">DC28_11850</name>
</gene>
<accession>A0A098QY90</accession>
<dbReference type="GO" id="GO:0006164">
    <property type="term" value="P:purine nucleotide biosynthetic process"/>
    <property type="evidence" value="ECO:0007669"/>
    <property type="project" value="TreeGrafter"/>
</dbReference>
<dbReference type="Pfam" id="PF00156">
    <property type="entry name" value="Pribosyltran"/>
    <property type="match status" value="1"/>
</dbReference>
<dbReference type="GO" id="GO:0016301">
    <property type="term" value="F:kinase activity"/>
    <property type="evidence" value="ECO:0007669"/>
    <property type="project" value="UniProtKB-KW"/>
</dbReference>
<dbReference type="GO" id="GO:0005737">
    <property type="term" value="C:cytoplasm"/>
    <property type="evidence" value="ECO:0007669"/>
    <property type="project" value="TreeGrafter"/>
</dbReference>
<comment type="caution">
    <text evidence="9">The sequence shown here is derived from an EMBL/GenBank/DDBJ whole genome shotgun (WGS) entry which is preliminary data.</text>
</comment>
<evidence type="ECO:0000256" key="2">
    <source>
        <dbReference type="ARBA" id="ARBA00022679"/>
    </source>
</evidence>
<dbReference type="OrthoDB" id="9777067at2"/>
<dbReference type="InterPro" id="IPR000836">
    <property type="entry name" value="PRTase_dom"/>
</dbReference>
<evidence type="ECO:0000256" key="4">
    <source>
        <dbReference type="ARBA" id="ARBA00022777"/>
    </source>
</evidence>
<dbReference type="GO" id="GO:0002189">
    <property type="term" value="C:ribose phosphate diphosphokinase complex"/>
    <property type="evidence" value="ECO:0007669"/>
    <property type="project" value="TreeGrafter"/>
</dbReference>
<dbReference type="PANTHER" id="PTHR10210">
    <property type="entry name" value="RIBOSE-PHOSPHATE DIPHOSPHOKINASE FAMILY MEMBER"/>
    <property type="match status" value="1"/>
</dbReference>
<dbReference type="EC" id="2.7.6.1" evidence="1"/>
<evidence type="ECO:0000256" key="5">
    <source>
        <dbReference type="ARBA" id="ARBA00022840"/>
    </source>
</evidence>
<dbReference type="SMART" id="SM01400">
    <property type="entry name" value="Pribosyltran_N"/>
    <property type="match status" value="1"/>
</dbReference>
<dbReference type="InterPro" id="IPR005946">
    <property type="entry name" value="Rib-P_diPkinase"/>
</dbReference>
<feature type="domain" description="Phosphoribosyltransferase" evidence="8">
    <location>
        <begin position="197"/>
        <end position="317"/>
    </location>
</feature>
<dbReference type="GO" id="GO:0000287">
    <property type="term" value="F:magnesium ion binding"/>
    <property type="evidence" value="ECO:0007669"/>
    <property type="project" value="InterPro"/>
</dbReference>
<dbReference type="Proteomes" id="UP000029692">
    <property type="component" value="Unassembled WGS sequence"/>
</dbReference>
<dbReference type="EMBL" id="JNUP01000066">
    <property type="protein sequence ID" value="KGE71462.1"/>
    <property type="molecule type" value="Genomic_DNA"/>
</dbReference>
<dbReference type="NCBIfam" id="TIGR01251">
    <property type="entry name" value="ribP_PPkin"/>
    <property type="match status" value="1"/>
</dbReference>
<keyword evidence="7" id="KW-0545">Nucleotide biosynthesis</keyword>
<evidence type="ECO:0000259" key="8">
    <source>
        <dbReference type="Pfam" id="PF00156"/>
    </source>
</evidence>
<dbReference type="GO" id="GO:0004749">
    <property type="term" value="F:ribose phosphate diphosphokinase activity"/>
    <property type="evidence" value="ECO:0007669"/>
    <property type="project" value="UniProtKB-EC"/>
</dbReference>
<dbReference type="eggNOG" id="COG0462">
    <property type="taxonomic scope" value="Bacteria"/>
</dbReference>
<keyword evidence="5" id="KW-0067">ATP-binding</keyword>
<proteinExistence type="inferred from homology"/>
<dbReference type="InterPro" id="IPR029057">
    <property type="entry name" value="PRTase-like"/>
</dbReference>